<dbReference type="Pfam" id="PF07898">
    <property type="entry name" value="DUF1676"/>
    <property type="match status" value="1"/>
</dbReference>
<comment type="caution">
    <text evidence="3">The sequence shown here is derived from an EMBL/GenBank/DDBJ whole genome shotgun (WGS) entry which is preliminary data.</text>
</comment>
<dbReference type="InterPro" id="IPR012464">
    <property type="entry name" value="DUF1676"/>
</dbReference>
<keyword evidence="4" id="KW-1185">Reference proteome</keyword>
<dbReference type="EMBL" id="CADEBC010000123">
    <property type="protein sequence ID" value="CAB3222915.1"/>
    <property type="molecule type" value="Genomic_DNA"/>
</dbReference>
<evidence type="ECO:0000256" key="2">
    <source>
        <dbReference type="SAM" id="SignalP"/>
    </source>
</evidence>
<evidence type="ECO:0000256" key="1">
    <source>
        <dbReference type="SAM" id="MobiDB-lite"/>
    </source>
</evidence>
<feature type="region of interest" description="Disordered" evidence="1">
    <location>
        <begin position="139"/>
        <end position="167"/>
    </location>
</feature>
<feature type="signal peptide" evidence="2">
    <location>
        <begin position="1"/>
        <end position="35"/>
    </location>
</feature>
<dbReference type="Proteomes" id="UP000494106">
    <property type="component" value="Unassembled WGS sequence"/>
</dbReference>
<dbReference type="OrthoDB" id="6334967at2759"/>
<evidence type="ECO:0000313" key="3">
    <source>
        <dbReference type="EMBL" id="CAB3222915.1"/>
    </source>
</evidence>
<evidence type="ECO:0000313" key="4">
    <source>
        <dbReference type="Proteomes" id="UP000494106"/>
    </source>
</evidence>
<feature type="chain" id="PRO_5035736417" evidence="2">
    <location>
        <begin position="36"/>
        <end position="167"/>
    </location>
</feature>
<reference evidence="3 4" key="1">
    <citation type="submission" date="2020-04" db="EMBL/GenBank/DDBJ databases">
        <authorList>
            <person name="Wallbank WR R."/>
            <person name="Pardo Diaz C."/>
            <person name="Kozak K."/>
            <person name="Martin S."/>
            <person name="Jiggins C."/>
            <person name="Moest M."/>
            <person name="Warren A I."/>
            <person name="Byers J.R.P. K."/>
            <person name="Montejo-Kovacevich G."/>
            <person name="Yen C E."/>
        </authorList>
    </citation>
    <scope>NUCLEOTIDE SEQUENCE [LARGE SCALE GENOMIC DNA]</scope>
</reference>
<accession>A0A8S0YT71</accession>
<name>A0A8S0YT71_ARCPL</name>
<proteinExistence type="predicted"/>
<gene>
    <name evidence="3" type="ORF">APLA_LOCUS1345</name>
</gene>
<dbReference type="AlphaFoldDB" id="A0A8S0YT71"/>
<sequence>MAERLEDRSNENKMTIKNLGVCLVLLLVSVNQIKCSDENEMTKRMKILESVSGRLFSDVYQNGTFRTGNLLWDNILNKCTVSPSVSCLQKNVYSFLDDTLGMNGDVEVASGVCFKKNNVDIHKYTKEANTIYVTGSTGEESKGRYIDEDQENEIDNEESGEFYKVPP</sequence>
<protein>
    <submittedName>
        <fullName evidence="3">Uncharacterized protein</fullName>
    </submittedName>
</protein>
<feature type="compositionally biased region" description="Acidic residues" evidence="1">
    <location>
        <begin position="148"/>
        <end position="160"/>
    </location>
</feature>
<keyword evidence="2" id="KW-0732">Signal</keyword>
<organism evidence="3 4">
    <name type="scientific">Arctia plantaginis</name>
    <name type="common">Wood tiger moth</name>
    <name type="synonym">Phalaena plantaginis</name>
    <dbReference type="NCBI Taxonomy" id="874455"/>
    <lineage>
        <taxon>Eukaryota</taxon>
        <taxon>Metazoa</taxon>
        <taxon>Ecdysozoa</taxon>
        <taxon>Arthropoda</taxon>
        <taxon>Hexapoda</taxon>
        <taxon>Insecta</taxon>
        <taxon>Pterygota</taxon>
        <taxon>Neoptera</taxon>
        <taxon>Endopterygota</taxon>
        <taxon>Lepidoptera</taxon>
        <taxon>Glossata</taxon>
        <taxon>Ditrysia</taxon>
        <taxon>Noctuoidea</taxon>
        <taxon>Erebidae</taxon>
        <taxon>Arctiinae</taxon>
        <taxon>Arctia</taxon>
    </lineage>
</organism>